<dbReference type="RefSeq" id="WP_167130218.1">
    <property type="nucleotide sequence ID" value="NZ_JAANCM010000010.1"/>
</dbReference>
<reference evidence="1" key="1">
    <citation type="submission" date="2020-03" db="EMBL/GenBank/DDBJ databases">
        <title>Ferranicluibacter endophyticum gen. nov., sp. nov., a new genus isolated from Rubus ulmifolius Schott. stem.</title>
        <authorList>
            <person name="Roca-Couso R."/>
            <person name="Flores-Felix J.D."/>
            <person name="Igual J.M."/>
            <person name="Rivas R."/>
        </authorList>
    </citation>
    <scope>NUCLEOTIDE SEQUENCE</scope>
    <source>
        <strain evidence="1">CRRU44</strain>
    </source>
</reference>
<gene>
    <name evidence="1" type="ORF">G8E10_18405</name>
</gene>
<dbReference type="GO" id="GO:0045892">
    <property type="term" value="P:negative regulation of DNA-templated transcription"/>
    <property type="evidence" value="ECO:0007669"/>
    <property type="project" value="InterPro"/>
</dbReference>
<dbReference type="EMBL" id="JAANCM010000010">
    <property type="protein sequence ID" value="NHT77680.1"/>
    <property type="molecule type" value="Genomic_DNA"/>
</dbReference>
<dbReference type="Pfam" id="PF09228">
    <property type="entry name" value="Prok-TraM"/>
    <property type="match status" value="1"/>
</dbReference>
<dbReference type="InterPro" id="IPR036336">
    <property type="entry name" value="Tscrpt_rep_TraM_sf"/>
</dbReference>
<proteinExistence type="predicted"/>
<keyword evidence="2" id="KW-1185">Reference proteome</keyword>
<dbReference type="SUPFAM" id="SSF109631">
    <property type="entry name" value="Transcriptional repressor TraM"/>
    <property type="match status" value="1"/>
</dbReference>
<dbReference type="Gene3D" id="1.10.287.160">
    <property type="entry name" value="HR1 repeat"/>
    <property type="match status" value="1"/>
</dbReference>
<evidence type="ECO:0000313" key="1">
    <source>
        <dbReference type="EMBL" id="NHT77680.1"/>
    </source>
</evidence>
<name>A0AA43ZGX3_9HYPH</name>
<dbReference type="InterPro" id="IPR015309">
    <property type="entry name" value="Tscrpt_rep_TraM"/>
</dbReference>
<comment type="caution">
    <text evidence="1">The sequence shown here is derived from an EMBL/GenBank/DDBJ whole genome shotgun (WGS) entry which is preliminary data.</text>
</comment>
<dbReference type="Proteomes" id="UP001155840">
    <property type="component" value="Unassembled WGS sequence"/>
</dbReference>
<protein>
    <submittedName>
        <fullName evidence="1">Uncharacterized protein</fullName>
    </submittedName>
</protein>
<organism evidence="1 2">
    <name type="scientific">Ferranicluibacter rubi</name>
    <dbReference type="NCBI Taxonomy" id="2715133"/>
    <lineage>
        <taxon>Bacteria</taxon>
        <taxon>Pseudomonadati</taxon>
        <taxon>Pseudomonadota</taxon>
        <taxon>Alphaproteobacteria</taxon>
        <taxon>Hyphomicrobiales</taxon>
        <taxon>Rhizobiaceae</taxon>
        <taxon>Ferranicluibacter</taxon>
    </lineage>
</organism>
<accession>A0AA43ZGX3</accession>
<dbReference type="AlphaFoldDB" id="A0AA43ZGX3"/>
<evidence type="ECO:0000313" key="2">
    <source>
        <dbReference type="Proteomes" id="UP001155840"/>
    </source>
</evidence>
<sequence>MTLSGPFDTDKQKITPQYRSMRTSELEPLAIAAIQEHRRLLAADEVVYDEWTRANDDPTVPASVLQSLQDEYLARQKTSEAQQQELSEIIDALGYVPEVPIGDDGAESE</sequence>